<dbReference type="InterPro" id="IPR013785">
    <property type="entry name" value="Aldolase_TIM"/>
</dbReference>
<dbReference type="Pfam" id="PF00923">
    <property type="entry name" value="TAL_FSA"/>
    <property type="match status" value="1"/>
</dbReference>
<dbReference type="AlphaFoldDB" id="A0A2M7R6C7"/>
<evidence type="ECO:0000313" key="3">
    <source>
        <dbReference type="Proteomes" id="UP000230767"/>
    </source>
</evidence>
<evidence type="ECO:0000313" key="2">
    <source>
        <dbReference type="EMBL" id="PIY89122.1"/>
    </source>
</evidence>
<dbReference type="SUPFAM" id="SSF51569">
    <property type="entry name" value="Aldolase"/>
    <property type="match status" value="1"/>
</dbReference>
<organism evidence="2 3">
    <name type="scientific">Candidatus Nealsonbacteria bacterium CG_4_10_14_0_8_um_filter_37_14</name>
    <dbReference type="NCBI Taxonomy" id="1974684"/>
    <lineage>
        <taxon>Bacteria</taxon>
        <taxon>Candidatus Nealsoniibacteriota</taxon>
    </lineage>
</organism>
<dbReference type="PANTHER" id="PTHR10683:SF40">
    <property type="entry name" value="FRUCTOSE-6-PHOSPHATE ALDOLASE 1-RELATED"/>
    <property type="match status" value="1"/>
</dbReference>
<proteinExistence type="predicted"/>
<comment type="caution">
    <text evidence="2">The sequence shown here is derived from an EMBL/GenBank/DDBJ whole genome shotgun (WGS) entry which is preliminary data.</text>
</comment>
<name>A0A2M7R6C7_9BACT</name>
<dbReference type="PANTHER" id="PTHR10683">
    <property type="entry name" value="TRANSALDOLASE"/>
    <property type="match status" value="1"/>
</dbReference>
<dbReference type="EMBL" id="PFLW01000048">
    <property type="protein sequence ID" value="PIY89122.1"/>
    <property type="molecule type" value="Genomic_DNA"/>
</dbReference>
<protein>
    <submittedName>
        <fullName evidence="2">Transaldolase</fullName>
    </submittedName>
</protein>
<keyword evidence="1" id="KW-0704">Schiff base</keyword>
<dbReference type="Gene3D" id="3.20.20.70">
    <property type="entry name" value="Aldolase class I"/>
    <property type="match status" value="1"/>
</dbReference>
<dbReference type="GO" id="GO:0005975">
    <property type="term" value="P:carbohydrate metabolic process"/>
    <property type="evidence" value="ECO:0007669"/>
    <property type="project" value="InterPro"/>
</dbReference>
<accession>A0A2M7R6C7</accession>
<gene>
    <name evidence="2" type="ORF">COY73_01885</name>
</gene>
<evidence type="ECO:0000256" key="1">
    <source>
        <dbReference type="ARBA" id="ARBA00023270"/>
    </source>
</evidence>
<dbReference type="InterPro" id="IPR001585">
    <property type="entry name" value="TAL/FSA"/>
</dbReference>
<dbReference type="Proteomes" id="UP000230767">
    <property type="component" value="Unassembled WGS sequence"/>
</dbReference>
<sequence length="284" mass="32471">MSKINLSSKIFVDGADPEETRETKRLLGFVDGQTTNPTLVSKNPAARERIEKREKFTREEIYHFYKEVVNKIAKITQGPISVEVYADSETKAEQMLEEAREMQNWIDNAYIKFPITKEGLKAAHFAVKEGIPINMTLCFSQEQAAAVYAATLGAKKPIFVSPFVGRLDDRGENGMELVFNIIRMYQIGDGHVLPLTASVRNLEHLLYAIQIGSPLITVPFKVIKEWAENGFVLPDEKFNYQPNLKPIDYKEIALDKNWQDYDPSHDLTDIGVEKFSRDWKNLIR</sequence>
<reference evidence="3" key="1">
    <citation type="submission" date="2017-09" db="EMBL/GenBank/DDBJ databases">
        <title>Depth-based differentiation of microbial function through sediment-hosted aquifers and enrichment of novel symbionts in the deep terrestrial subsurface.</title>
        <authorList>
            <person name="Probst A.J."/>
            <person name="Ladd B."/>
            <person name="Jarett J.K."/>
            <person name="Geller-Mcgrath D.E."/>
            <person name="Sieber C.M.K."/>
            <person name="Emerson J.B."/>
            <person name="Anantharaman K."/>
            <person name="Thomas B.C."/>
            <person name="Malmstrom R."/>
            <person name="Stieglmeier M."/>
            <person name="Klingl A."/>
            <person name="Woyke T."/>
            <person name="Ryan C.M."/>
            <person name="Banfield J.F."/>
        </authorList>
    </citation>
    <scope>NUCLEOTIDE SEQUENCE [LARGE SCALE GENOMIC DNA]</scope>
</reference>